<dbReference type="EnsemblProtists" id="EKX48289">
    <property type="protein sequence ID" value="EKX48289"/>
    <property type="gene ID" value="GUITHDRAFT_68828"/>
</dbReference>
<reference evidence="6 8" key="1">
    <citation type="journal article" date="2012" name="Nature">
        <title>Algal genomes reveal evolutionary mosaicism and the fate of nucleomorphs.</title>
        <authorList>
            <consortium name="DOE Joint Genome Institute"/>
            <person name="Curtis B.A."/>
            <person name="Tanifuji G."/>
            <person name="Burki F."/>
            <person name="Gruber A."/>
            <person name="Irimia M."/>
            <person name="Maruyama S."/>
            <person name="Arias M.C."/>
            <person name="Ball S.G."/>
            <person name="Gile G.H."/>
            <person name="Hirakawa Y."/>
            <person name="Hopkins J.F."/>
            <person name="Kuo A."/>
            <person name="Rensing S.A."/>
            <person name="Schmutz J."/>
            <person name="Symeonidi A."/>
            <person name="Elias M."/>
            <person name="Eveleigh R.J."/>
            <person name="Herman E.K."/>
            <person name="Klute M.J."/>
            <person name="Nakayama T."/>
            <person name="Obornik M."/>
            <person name="Reyes-Prieto A."/>
            <person name="Armbrust E.V."/>
            <person name="Aves S.J."/>
            <person name="Beiko R.G."/>
            <person name="Coutinho P."/>
            <person name="Dacks J.B."/>
            <person name="Durnford D.G."/>
            <person name="Fast N.M."/>
            <person name="Green B.R."/>
            <person name="Grisdale C.J."/>
            <person name="Hempel F."/>
            <person name="Henrissat B."/>
            <person name="Hoppner M.P."/>
            <person name="Ishida K."/>
            <person name="Kim E."/>
            <person name="Koreny L."/>
            <person name="Kroth P.G."/>
            <person name="Liu Y."/>
            <person name="Malik S.B."/>
            <person name="Maier U.G."/>
            <person name="McRose D."/>
            <person name="Mock T."/>
            <person name="Neilson J.A."/>
            <person name="Onodera N.T."/>
            <person name="Poole A.M."/>
            <person name="Pritham E.J."/>
            <person name="Richards T.A."/>
            <person name="Rocap G."/>
            <person name="Roy S.W."/>
            <person name="Sarai C."/>
            <person name="Schaack S."/>
            <person name="Shirato S."/>
            <person name="Slamovits C.H."/>
            <person name="Spencer D.F."/>
            <person name="Suzuki S."/>
            <person name="Worden A.Z."/>
            <person name="Zauner S."/>
            <person name="Barry K."/>
            <person name="Bell C."/>
            <person name="Bharti A.K."/>
            <person name="Crow J.A."/>
            <person name="Grimwood J."/>
            <person name="Kramer R."/>
            <person name="Lindquist E."/>
            <person name="Lucas S."/>
            <person name="Salamov A."/>
            <person name="McFadden G.I."/>
            <person name="Lane C.E."/>
            <person name="Keeling P.J."/>
            <person name="Gray M.W."/>
            <person name="Grigoriev I.V."/>
            <person name="Archibald J.M."/>
        </authorList>
    </citation>
    <scope>NUCLEOTIDE SEQUENCE</scope>
    <source>
        <strain evidence="6 8">CCMP2712</strain>
    </source>
</reference>
<dbReference type="STRING" id="905079.L1JJI0"/>
<keyword evidence="2 4" id="KW-0560">Oxidoreductase</keyword>
<dbReference type="InterPro" id="IPR016161">
    <property type="entry name" value="Ald_DH/histidinol_DH"/>
</dbReference>
<evidence type="ECO:0000256" key="2">
    <source>
        <dbReference type="ARBA" id="ARBA00023002"/>
    </source>
</evidence>
<evidence type="ECO:0000313" key="8">
    <source>
        <dbReference type="Proteomes" id="UP000011087"/>
    </source>
</evidence>
<accession>L1JJI0</accession>
<evidence type="ECO:0000256" key="3">
    <source>
        <dbReference type="PROSITE-ProRule" id="PRU10007"/>
    </source>
</evidence>
<feature type="domain" description="Aldehyde dehydrogenase" evidence="5">
    <location>
        <begin position="14"/>
        <end position="476"/>
    </location>
</feature>
<name>L1JJI0_GUITC</name>
<gene>
    <name evidence="6" type="ORF">GUITHDRAFT_68828</name>
</gene>
<dbReference type="CDD" id="cd07091">
    <property type="entry name" value="ALDH_F1-2_Ald2-like"/>
    <property type="match status" value="1"/>
</dbReference>
<dbReference type="GO" id="GO:0016620">
    <property type="term" value="F:oxidoreductase activity, acting on the aldehyde or oxo group of donors, NAD or NADP as acceptor"/>
    <property type="evidence" value="ECO:0007669"/>
    <property type="project" value="InterPro"/>
</dbReference>
<dbReference type="InterPro" id="IPR016160">
    <property type="entry name" value="Ald_DH_CS_CYS"/>
</dbReference>
<dbReference type="SUPFAM" id="SSF53720">
    <property type="entry name" value="ALDH-like"/>
    <property type="match status" value="1"/>
</dbReference>
<dbReference type="AlphaFoldDB" id="L1JJI0"/>
<evidence type="ECO:0000256" key="1">
    <source>
        <dbReference type="ARBA" id="ARBA00009986"/>
    </source>
</evidence>
<dbReference type="KEGG" id="gtt:GUITHDRAFT_68828"/>
<evidence type="ECO:0000313" key="6">
    <source>
        <dbReference type="EMBL" id="EKX48289.1"/>
    </source>
</evidence>
<evidence type="ECO:0000256" key="4">
    <source>
        <dbReference type="RuleBase" id="RU003345"/>
    </source>
</evidence>
<dbReference type="InterPro" id="IPR016163">
    <property type="entry name" value="Ald_DH_C"/>
</dbReference>
<dbReference type="PaxDb" id="55529-EKX48289"/>
<dbReference type="OMA" id="WSNTFNK"/>
<dbReference type="InterPro" id="IPR029510">
    <property type="entry name" value="Ald_DH_CS_GLU"/>
</dbReference>
<dbReference type="FunFam" id="3.40.605.10:FF:000050">
    <property type="entry name" value="Aldehyde dehydrogenase, mitochondrial"/>
    <property type="match status" value="1"/>
</dbReference>
<evidence type="ECO:0000259" key="5">
    <source>
        <dbReference type="Pfam" id="PF00171"/>
    </source>
</evidence>
<dbReference type="Proteomes" id="UP000011087">
    <property type="component" value="Unassembled WGS sequence"/>
</dbReference>
<proteinExistence type="inferred from homology"/>
<comment type="similarity">
    <text evidence="1 4">Belongs to the aldehyde dehydrogenase family.</text>
</comment>
<dbReference type="FunFam" id="3.40.309.10:FF:000001">
    <property type="entry name" value="Mitochondrial aldehyde dehydrogenase 2"/>
    <property type="match status" value="1"/>
</dbReference>
<dbReference type="HOGENOM" id="CLU_005391_0_1_1"/>
<keyword evidence="8" id="KW-1185">Reference proteome</keyword>
<dbReference type="EMBL" id="JH992986">
    <property type="protein sequence ID" value="EKX48289.1"/>
    <property type="molecule type" value="Genomic_DNA"/>
</dbReference>
<dbReference type="Pfam" id="PF00171">
    <property type="entry name" value="Aldedh"/>
    <property type="match status" value="1"/>
</dbReference>
<organism evidence="6">
    <name type="scientific">Guillardia theta (strain CCMP2712)</name>
    <name type="common">Cryptophyte</name>
    <dbReference type="NCBI Taxonomy" id="905079"/>
    <lineage>
        <taxon>Eukaryota</taxon>
        <taxon>Cryptophyceae</taxon>
        <taxon>Pyrenomonadales</taxon>
        <taxon>Geminigeraceae</taxon>
        <taxon>Guillardia</taxon>
    </lineage>
</organism>
<dbReference type="InterPro" id="IPR015590">
    <property type="entry name" value="Aldehyde_DH_dom"/>
</dbReference>
<dbReference type="PROSITE" id="PS00687">
    <property type="entry name" value="ALDEHYDE_DEHYDR_GLU"/>
    <property type="match status" value="1"/>
</dbReference>
<dbReference type="OrthoDB" id="310895at2759"/>
<dbReference type="InterPro" id="IPR016162">
    <property type="entry name" value="Ald_DH_N"/>
</dbReference>
<sequence length="482" mass="52938">MSKYETRLFIDGEFVNSKSGKTFKTFNPATEEVICQVQEALPEDVDRAVIAANKAFERGSPWREMDGTKRRDLLLKLADLIEQNKEELVALESLNNGKPVSEGHIDIYLAIQHFRYFAGWADKMEGKTLPVEGNFFAYTWHEPIGPVGQIIPWNFPVLMLAWKLCPALAAGCTVVLKSSEKTPLSALYCAGLIKKAGFPNGVVNIVSGFGDPTGKAIASHMDLTKIAFTGSTMTGRLIQKYAAESNMKKVSLELGGKSPLIILEDADLQQALKVAQLGLFFNQGQTCCASSRIFVQESIYDKFVELATQQSKARVLGDPSNPETMQGPQVDKIQFDRVMGYIEKGKKEGARLTTGGARFGDKGYFIQPTVFADVQDNMVIAKEEIFGPVMSLMKFKTVEEAIDRANNTTFGLAAGVCTKNVQVGLKIARALRAGTVWFNCFNNVDAGVPFGGYKESGNGREKGPYALENYVEVKSVIIPYDP</sequence>
<feature type="active site" evidence="3">
    <location>
        <position position="253"/>
    </location>
</feature>
<evidence type="ECO:0000313" key="7">
    <source>
        <dbReference type="EnsemblProtists" id="EKX48289"/>
    </source>
</evidence>
<reference evidence="8" key="2">
    <citation type="submission" date="2012-11" db="EMBL/GenBank/DDBJ databases">
        <authorList>
            <person name="Kuo A."/>
            <person name="Curtis B.A."/>
            <person name="Tanifuji G."/>
            <person name="Burki F."/>
            <person name="Gruber A."/>
            <person name="Irimia M."/>
            <person name="Maruyama S."/>
            <person name="Arias M.C."/>
            <person name="Ball S.G."/>
            <person name="Gile G.H."/>
            <person name="Hirakawa Y."/>
            <person name="Hopkins J.F."/>
            <person name="Rensing S.A."/>
            <person name="Schmutz J."/>
            <person name="Symeonidi A."/>
            <person name="Elias M."/>
            <person name="Eveleigh R.J."/>
            <person name="Herman E.K."/>
            <person name="Klute M.J."/>
            <person name="Nakayama T."/>
            <person name="Obornik M."/>
            <person name="Reyes-Prieto A."/>
            <person name="Armbrust E.V."/>
            <person name="Aves S.J."/>
            <person name="Beiko R.G."/>
            <person name="Coutinho P."/>
            <person name="Dacks J.B."/>
            <person name="Durnford D.G."/>
            <person name="Fast N.M."/>
            <person name="Green B.R."/>
            <person name="Grisdale C."/>
            <person name="Hempe F."/>
            <person name="Henrissat B."/>
            <person name="Hoppner M.P."/>
            <person name="Ishida K.-I."/>
            <person name="Kim E."/>
            <person name="Koreny L."/>
            <person name="Kroth P.G."/>
            <person name="Liu Y."/>
            <person name="Malik S.-B."/>
            <person name="Maier U.G."/>
            <person name="McRose D."/>
            <person name="Mock T."/>
            <person name="Neilson J.A."/>
            <person name="Onodera N.T."/>
            <person name="Poole A.M."/>
            <person name="Pritham E.J."/>
            <person name="Richards T.A."/>
            <person name="Rocap G."/>
            <person name="Roy S.W."/>
            <person name="Sarai C."/>
            <person name="Schaack S."/>
            <person name="Shirato S."/>
            <person name="Slamovits C.H."/>
            <person name="Spencer D.F."/>
            <person name="Suzuki S."/>
            <person name="Worden A.Z."/>
            <person name="Zauner S."/>
            <person name="Barry K."/>
            <person name="Bell C."/>
            <person name="Bharti A.K."/>
            <person name="Crow J.A."/>
            <person name="Grimwood J."/>
            <person name="Kramer R."/>
            <person name="Lindquist E."/>
            <person name="Lucas S."/>
            <person name="Salamov A."/>
            <person name="McFadden G.I."/>
            <person name="Lane C.E."/>
            <person name="Keeling P.J."/>
            <person name="Gray M.W."/>
            <person name="Grigoriev I.V."/>
            <person name="Archibald J.M."/>
        </authorList>
    </citation>
    <scope>NUCLEOTIDE SEQUENCE</scope>
    <source>
        <strain evidence="8">CCMP2712</strain>
    </source>
</reference>
<dbReference type="RefSeq" id="XP_005835269.1">
    <property type="nucleotide sequence ID" value="XM_005835212.1"/>
</dbReference>
<protein>
    <recommendedName>
        <fullName evidence="5">Aldehyde dehydrogenase domain-containing protein</fullName>
    </recommendedName>
</protein>
<dbReference type="Gene3D" id="3.40.309.10">
    <property type="entry name" value="Aldehyde Dehydrogenase, Chain A, domain 2"/>
    <property type="match status" value="1"/>
</dbReference>
<reference evidence="7" key="3">
    <citation type="submission" date="2015-06" db="UniProtKB">
        <authorList>
            <consortium name="EnsemblProtists"/>
        </authorList>
    </citation>
    <scope>IDENTIFICATION</scope>
</reference>
<dbReference type="PANTHER" id="PTHR11699">
    <property type="entry name" value="ALDEHYDE DEHYDROGENASE-RELATED"/>
    <property type="match status" value="1"/>
</dbReference>
<dbReference type="Gene3D" id="3.40.605.10">
    <property type="entry name" value="Aldehyde Dehydrogenase, Chain A, domain 1"/>
    <property type="match status" value="1"/>
</dbReference>
<dbReference type="eggNOG" id="KOG2450">
    <property type="taxonomic scope" value="Eukaryota"/>
</dbReference>
<dbReference type="GeneID" id="17304899"/>
<dbReference type="PROSITE" id="PS00070">
    <property type="entry name" value="ALDEHYDE_DEHYDR_CYS"/>
    <property type="match status" value="1"/>
</dbReference>